<accession>A0ACA9KCX3</accession>
<organism evidence="1 2">
    <name type="scientific">Acaulospora colombiana</name>
    <dbReference type="NCBI Taxonomy" id="27376"/>
    <lineage>
        <taxon>Eukaryota</taxon>
        <taxon>Fungi</taxon>
        <taxon>Fungi incertae sedis</taxon>
        <taxon>Mucoromycota</taxon>
        <taxon>Glomeromycotina</taxon>
        <taxon>Glomeromycetes</taxon>
        <taxon>Diversisporales</taxon>
        <taxon>Acaulosporaceae</taxon>
        <taxon>Acaulospora</taxon>
    </lineage>
</organism>
<keyword evidence="2" id="KW-1185">Reference proteome</keyword>
<reference evidence="1" key="1">
    <citation type="submission" date="2021-06" db="EMBL/GenBank/DDBJ databases">
        <authorList>
            <person name="Kallberg Y."/>
            <person name="Tangrot J."/>
            <person name="Rosling A."/>
        </authorList>
    </citation>
    <scope>NUCLEOTIDE SEQUENCE</scope>
    <source>
        <strain evidence="1">CL356</strain>
    </source>
</reference>
<protein>
    <submittedName>
        <fullName evidence="1">1278_t:CDS:1</fullName>
    </submittedName>
</protein>
<dbReference type="Proteomes" id="UP000789525">
    <property type="component" value="Unassembled WGS sequence"/>
</dbReference>
<evidence type="ECO:0000313" key="1">
    <source>
        <dbReference type="EMBL" id="CAG8466140.1"/>
    </source>
</evidence>
<evidence type="ECO:0000313" key="2">
    <source>
        <dbReference type="Proteomes" id="UP000789525"/>
    </source>
</evidence>
<comment type="caution">
    <text evidence="1">The sequence shown here is derived from an EMBL/GenBank/DDBJ whole genome shotgun (WGS) entry which is preliminary data.</text>
</comment>
<sequence length="90" mass="10015">MRYLIAFLAMLFFATFVASVAIIDPVVLNPNACAYDSKEKLFSWDSEILKEYNIADDDDVRLVVEKEEGLLELGAVTKHCIISAILLGTC</sequence>
<name>A0ACA9KCX3_9GLOM</name>
<gene>
    <name evidence="1" type="ORF">ACOLOM_LOCUS1385</name>
</gene>
<proteinExistence type="predicted"/>
<dbReference type="EMBL" id="CAJVPT010001614">
    <property type="protein sequence ID" value="CAG8466140.1"/>
    <property type="molecule type" value="Genomic_DNA"/>
</dbReference>